<evidence type="ECO:0000256" key="6">
    <source>
        <dbReference type="ARBA" id="ARBA00023136"/>
    </source>
</evidence>
<evidence type="ECO:0000259" key="8">
    <source>
        <dbReference type="Pfam" id="PF13839"/>
    </source>
</evidence>
<keyword evidence="5" id="KW-1133">Transmembrane helix</keyword>
<organism evidence="10 11">
    <name type="scientific">Camellia sinensis var. sinensis</name>
    <name type="common">China tea</name>
    <dbReference type="NCBI Taxonomy" id="542762"/>
    <lineage>
        <taxon>Eukaryota</taxon>
        <taxon>Viridiplantae</taxon>
        <taxon>Streptophyta</taxon>
        <taxon>Embryophyta</taxon>
        <taxon>Tracheophyta</taxon>
        <taxon>Spermatophyta</taxon>
        <taxon>Magnoliopsida</taxon>
        <taxon>eudicotyledons</taxon>
        <taxon>Gunneridae</taxon>
        <taxon>Pentapetalae</taxon>
        <taxon>asterids</taxon>
        <taxon>Ericales</taxon>
        <taxon>Theaceae</taxon>
        <taxon>Camellia</taxon>
    </lineage>
</organism>
<dbReference type="GO" id="GO:0016413">
    <property type="term" value="F:O-acetyltransferase activity"/>
    <property type="evidence" value="ECO:0007669"/>
    <property type="project" value="InterPro"/>
</dbReference>
<dbReference type="PANTHER" id="PTHR32285:SF71">
    <property type="entry name" value="PROTEIN TRICHOME BIREFRINGENCE-LIKE 39"/>
    <property type="match status" value="1"/>
</dbReference>
<dbReference type="Proteomes" id="UP000306102">
    <property type="component" value="Unassembled WGS sequence"/>
</dbReference>
<evidence type="ECO:0000256" key="5">
    <source>
        <dbReference type="ARBA" id="ARBA00022989"/>
    </source>
</evidence>
<accession>A0A4S4DJQ8</accession>
<keyword evidence="3" id="KW-0812">Transmembrane</keyword>
<feature type="signal peptide" evidence="7">
    <location>
        <begin position="1"/>
        <end position="25"/>
    </location>
</feature>
<dbReference type="InterPro" id="IPR029962">
    <property type="entry name" value="TBL"/>
</dbReference>
<comment type="caution">
    <text evidence="10">The sequence shown here is derived from an EMBL/GenBank/DDBJ whole genome shotgun (WGS) entry which is preliminary data.</text>
</comment>
<protein>
    <submittedName>
        <fullName evidence="10">Uncharacterized protein</fullName>
    </submittedName>
</protein>
<name>A0A4S4DJQ8_CAMSN</name>
<evidence type="ECO:0000256" key="3">
    <source>
        <dbReference type="ARBA" id="ARBA00022692"/>
    </source>
</evidence>
<comment type="similarity">
    <text evidence="2">Belongs to the PC-esterase family. TBL subfamily.</text>
</comment>
<dbReference type="InterPro" id="IPR025846">
    <property type="entry name" value="TBL_N"/>
</dbReference>
<feature type="domain" description="Trichome birefringence-like C-terminal" evidence="8">
    <location>
        <begin position="169"/>
        <end position="262"/>
    </location>
</feature>
<evidence type="ECO:0000313" key="11">
    <source>
        <dbReference type="Proteomes" id="UP000306102"/>
    </source>
</evidence>
<keyword evidence="4" id="KW-0735">Signal-anchor</keyword>
<evidence type="ECO:0000256" key="7">
    <source>
        <dbReference type="SAM" id="SignalP"/>
    </source>
</evidence>
<keyword evidence="6" id="KW-0472">Membrane</keyword>
<dbReference type="Pfam" id="PF14416">
    <property type="entry name" value="PMR5N"/>
    <property type="match status" value="1"/>
</dbReference>
<dbReference type="AlphaFoldDB" id="A0A4S4DJQ8"/>
<feature type="domain" description="Trichome birefringence-like C-terminal" evidence="8">
    <location>
        <begin position="99"/>
        <end position="158"/>
    </location>
</feature>
<feature type="chain" id="PRO_5020759941" evidence="7">
    <location>
        <begin position="26"/>
        <end position="266"/>
    </location>
</feature>
<dbReference type="EMBL" id="SDRB02011054">
    <property type="protein sequence ID" value="THG03089.1"/>
    <property type="molecule type" value="Genomic_DNA"/>
</dbReference>
<dbReference type="PANTHER" id="PTHR32285">
    <property type="entry name" value="PROTEIN TRICHOME BIREFRINGENCE-LIKE 9-RELATED"/>
    <property type="match status" value="1"/>
</dbReference>
<dbReference type="GO" id="GO:0005794">
    <property type="term" value="C:Golgi apparatus"/>
    <property type="evidence" value="ECO:0007669"/>
    <property type="project" value="TreeGrafter"/>
</dbReference>
<sequence>MGFQLEAVILSLLLYVFLFADQTKAEQFITNATTSSIDRNSGGGCNIFRGKWVYDASYPLPYDYSLSCPFIDPEFNCQKYGRPDKLYLKYRWQPFSCHLPRFNGLEFLERWRGKKIMFVGDSLSLNMWESLSCMIHAWVPRAKTTFFKKGSISSVTFEVSLASTQFSSPQGRDWNKPSKSCYGEKNPFFGTRYHAGTPMATVIVNNVLSRIKKPVYLLDITTLSQQRKDAHPTVYGGRHSGTDCSHWCLPGLPDTWNQLLYAALIN</sequence>
<evidence type="ECO:0000256" key="4">
    <source>
        <dbReference type="ARBA" id="ARBA00022968"/>
    </source>
</evidence>
<dbReference type="GO" id="GO:0016020">
    <property type="term" value="C:membrane"/>
    <property type="evidence" value="ECO:0007669"/>
    <property type="project" value="UniProtKB-SubCell"/>
</dbReference>
<evidence type="ECO:0000256" key="2">
    <source>
        <dbReference type="ARBA" id="ARBA00007727"/>
    </source>
</evidence>
<feature type="domain" description="Trichome birefringence-like N-terminal" evidence="9">
    <location>
        <begin position="44"/>
        <end position="98"/>
    </location>
</feature>
<gene>
    <name evidence="10" type="ORF">TEA_026161</name>
</gene>
<keyword evidence="11" id="KW-1185">Reference proteome</keyword>
<comment type="subcellular location">
    <subcellularLocation>
        <location evidence="1">Membrane</location>
        <topology evidence="1">Single-pass membrane protein</topology>
    </subcellularLocation>
</comment>
<evidence type="ECO:0000313" key="10">
    <source>
        <dbReference type="EMBL" id="THG03089.1"/>
    </source>
</evidence>
<proteinExistence type="inferred from homology"/>
<dbReference type="InterPro" id="IPR026057">
    <property type="entry name" value="TBL_C"/>
</dbReference>
<evidence type="ECO:0000256" key="1">
    <source>
        <dbReference type="ARBA" id="ARBA00004167"/>
    </source>
</evidence>
<reference evidence="10 11" key="1">
    <citation type="journal article" date="2018" name="Proc. Natl. Acad. Sci. U.S.A.">
        <title>Draft genome sequence of Camellia sinensis var. sinensis provides insights into the evolution of the tea genome and tea quality.</title>
        <authorList>
            <person name="Wei C."/>
            <person name="Yang H."/>
            <person name="Wang S."/>
            <person name="Zhao J."/>
            <person name="Liu C."/>
            <person name="Gao L."/>
            <person name="Xia E."/>
            <person name="Lu Y."/>
            <person name="Tai Y."/>
            <person name="She G."/>
            <person name="Sun J."/>
            <person name="Cao H."/>
            <person name="Tong W."/>
            <person name="Gao Q."/>
            <person name="Li Y."/>
            <person name="Deng W."/>
            <person name="Jiang X."/>
            <person name="Wang W."/>
            <person name="Chen Q."/>
            <person name="Zhang S."/>
            <person name="Li H."/>
            <person name="Wu J."/>
            <person name="Wang P."/>
            <person name="Li P."/>
            <person name="Shi C."/>
            <person name="Zheng F."/>
            <person name="Jian J."/>
            <person name="Huang B."/>
            <person name="Shan D."/>
            <person name="Shi M."/>
            <person name="Fang C."/>
            <person name="Yue Y."/>
            <person name="Li F."/>
            <person name="Li D."/>
            <person name="Wei S."/>
            <person name="Han B."/>
            <person name="Jiang C."/>
            <person name="Yin Y."/>
            <person name="Xia T."/>
            <person name="Zhang Z."/>
            <person name="Bennetzen J.L."/>
            <person name="Zhao S."/>
            <person name="Wan X."/>
        </authorList>
    </citation>
    <scope>NUCLEOTIDE SEQUENCE [LARGE SCALE GENOMIC DNA]</scope>
    <source>
        <strain evidence="11">cv. Shuchazao</strain>
        <tissue evidence="10">Leaf</tissue>
    </source>
</reference>
<dbReference type="Pfam" id="PF13839">
    <property type="entry name" value="PC-Esterase"/>
    <property type="match status" value="2"/>
</dbReference>
<keyword evidence="7" id="KW-0732">Signal</keyword>
<evidence type="ECO:0000259" key="9">
    <source>
        <dbReference type="Pfam" id="PF14416"/>
    </source>
</evidence>